<evidence type="ECO:0000259" key="5">
    <source>
        <dbReference type="PROSITE" id="PS50076"/>
    </source>
</evidence>
<dbReference type="HAMAP" id="MF_00682">
    <property type="entry name" value="HscB"/>
    <property type="match status" value="1"/>
</dbReference>
<dbReference type="InterPro" id="IPR009073">
    <property type="entry name" value="HscB_oligo_C"/>
</dbReference>
<dbReference type="GO" id="GO:0001671">
    <property type="term" value="F:ATPase activator activity"/>
    <property type="evidence" value="ECO:0007669"/>
    <property type="project" value="InterPro"/>
</dbReference>
<proteinExistence type="inferred from homology"/>
<dbReference type="InterPro" id="IPR001623">
    <property type="entry name" value="DnaJ_domain"/>
</dbReference>
<dbReference type="GO" id="GO:0044571">
    <property type="term" value="P:[2Fe-2S] cluster assembly"/>
    <property type="evidence" value="ECO:0007669"/>
    <property type="project" value="InterPro"/>
</dbReference>
<keyword evidence="7" id="KW-1185">Reference proteome</keyword>
<evidence type="ECO:0000256" key="3">
    <source>
        <dbReference type="ARBA" id="ARBA00025596"/>
    </source>
</evidence>
<comment type="similarity">
    <text evidence="1 4">Belongs to the HscB family.</text>
</comment>
<dbReference type="RefSeq" id="WP_090203163.1">
    <property type="nucleotide sequence ID" value="NZ_FOFO01000003.1"/>
</dbReference>
<dbReference type="PANTHER" id="PTHR14021:SF15">
    <property type="entry name" value="IRON-SULFUR CLUSTER CO-CHAPERONE PROTEIN HSCB"/>
    <property type="match status" value="1"/>
</dbReference>
<dbReference type="Pfam" id="PF07743">
    <property type="entry name" value="HSCB_C"/>
    <property type="match status" value="1"/>
</dbReference>
<accession>A0A1H8ZQN6</accession>
<dbReference type="NCBIfam" id="TIGR00714">
    <property type="entry name" value="hscB"/>
    <property type="match status" value="1"/>
</dbReference>
<dbReference type="AlphaFoldDB" id="A0A1H8ZQN6"/>
<dbReference type="PROSITE" id="PS50076">
    <property type="entry name" value="DNAJ_2"/>
    <property type="match status" value="1"/>
</dbReference>
<dbReference type="Proteomes" id="UP000199496">
    <property type="component" value="Unassembled WGS sequence"/>
</dbReference>
<dbReference type="STRING" id="867345.SAMN05421693_10316"/>
<dbReference type="CDD" id="cd06257">
    <property type="entry name" value="DnaJ"/>
    <property type="match status" value="1"/>
</dbReference>
<organism evidence="6 7">
    <name type="scientific">Ectothiorhodospira magna</name>
    <dbReference type="NCBI Taxonomy" id="867345"/>
    <lineage>
        <taxon>Bacteria</taxon>
        <taxon>Pseudomonadati</taxon>
        <taxon>Pseudomonadota</taxon>
        <taxon>Gammaproteobacteria</taxon>
        <taxon>Chromatiales</taxon>
        <taxon>Ectothiorhodospiraceae</taxon>
        <taxon>Ectothiorhodospira</taxon>
    </lineage>
</organism>
<dbReference type="PANTHER" id="PTHR14021">
    <property type="entry name" value="IRON-SULFUR CLUSTER CO-CHAPERONE PROTEIN HSCB"/>
    <property type="match status" value="1"/>
</dbReference>
<dbReference type="GO" id="GO:1990230">
    <property type="term" value="C:iron-sulfur cluster transfer complex"/>
    <property type="evidence" value="ECO:0007669"/>
    <property type="project" value="TreeGrafter"/>
</dbReference>
<dbReference type="SUPFAM" id="SSF46565">
    <property type="entry name" value="Chaperone J-domain"/>
    <property type="match status" value="1"/>
</dbReference>
<protein>
    <recommendedName>
        <fullName evidence="4">Co-chaperone protein HscB homolog</fullName>
    </recommendedName>
</protein>
<dbReference type="GO" id="GO:0051087">
    <property type="term" value="F:protein-folding chaperone binding"/>
    <property type="evidence" value="ECO:0007669"/>
    <property type="project" value="InterPro"/>
</dbReference>
<dbReference type="Pfam" id="PF00226">
    <property type="entry name" value="DnaJ"/>
    <property type="match status" value="1"/>
</dbReference>
<dbReference type="Gene3D" id="1.10.287.110">
    <property type="entry name" value="DnaJ domain"/>
    <property type="match status" value="1"/>
</dbReference>
<comment type="function">
    <text evidence="3 4">Co-chaperone involved in the maturation of iron-sulfur cluster-containing proteins. Seems to help targeting proteins to be folded toward HscA.</text>
</comment>
<dbReference type="SUPFAM" id="SSF47144">
    <property type="entry name" value="HSC20 (HSCB), C-terminal oligomerisation domain"/>
    <property type="match status" value="1"/>
</dbReference>
<dbReference type="GO" id="GO:0051259">
    <property type="term" value="P:protein complex oligomerization"/>
    <property type="evidence" value="ECO:0007669"/>
    <property type="project" value="InterPro"/>
</dbReference>
<comment type="subunit">
    <text evidence="4">Interacts with HscA and stimulates its ATPase activity.</text>
</comment>
<keyword evidence="2 4" id="KW-0143">Chaperone</keyword>
<evidence type="ECO:0000313" key="7">
    <source>
        <dbReference type="Proteomes" id="UP000199496"/>
    </source>
</evidence>
<dbReference type="OrthoDB" id="287587at2"/>
<feature type="domain" description="J" evidence="5">
    <location>
        <begin position="17"/>
        <end position="89"/>
    </location>
</feature>
<evidence type="ECO:0000256" key="2">
    <source>
        <dbReference type="ARBA" id="ARBA00023186"/>
    </source>
</evidence>
<dbReference type="Gene3D" id="1.20.1280.20">
    <property type="entry name" value="HscB, C-terminal domain"/>
    <property type="match status" value="1"/>
</dbReference>
<evidence type="ECO:0000313" key="6">
    <source>
        <dbReference type="EMBL" id="SEP66806.1"/>
    </source>
</evidence>
<gene>
    <name evidence="4" type="primary">hscB</name>
    <name evidence="6" type="ORF">SAMN05421693_10316</name>
</gene>
<reference evidence="6 7" key="1">
    <citation type="submission" date="2016-10" db="EMBL/GenBank/DDBJ databases">
        <authorList>
            <person name="de Groot N.N."/>
        </authorList>
    </citation>
    <scope>NUCLEOTIDE SEQUENCE [LARGE SCALE GENOMIC DNA]</scope>
    <source>
        <strain evidence="6 7">B7-7</strain>
    </source>
</reference>
<dbReference type="InterPro" id="IPR004640">
    <property type="entry name" value="HscB"/>
</dbReference>
<dbReference type="InterPro" id="IPR036386">
    <property type="entry name" value="HscB_C_sf"/>
</dbReference>
<name>A0A1H8ZQN6_9GAMM</name>
<dbReference type="GO" id="GO:0006457">
    <property type="term" value="P:protein folding"/>
    <property type="evidence" value="ECO:0007669"/>
    <property type="project" value="UniProtKB-UniRule"/>
</dbReference>
<evidence type="ECO:0000256" key="4">
    <source>
        <dbReference type="HAMAP-Rule" id="MF_00682"/>
    </source>
</evidence>
<evidence type="ECO:0000256" key="1">
    <source>
        <dbReference type="ARBA" id="ARBA00010476"/>
    </source>
</evidence>
<dbReference type="EMBL" id="FOFO01000003">
    <property type="protein sequence ID" value="SEP66806.1"/>
    <property type="molecule type" value="Genomic_DNA"/>
</dbReference>
<dbReference type="InterPro" id="IPR036869">
    <property type="entry name" value="J_dom_sf"/>
</dbReference>
<sequence>MSEPGASSGPLLDFGRDYFALLGLPRQFSIDREALSRAYRTLQIELHPDRFAKAPEAQRRLAVQGASHVNEAYATLRDDTRRARYLLGLRGVAVDDDRATATDPDFLMDQMALRETLEAVPDAADPFAALDRAAADIDGRHDALIRAFEAAWAADDLEQAREQVLKLRFFNRLREELERIRERLEDDLP</sequence>
<dbReference type="SMART" id="SM00271">
    <property type="entry name" value="DnaJ"/>
    <property type="match status" value="1"/>
</dbReference>